<sequence length="890" mass="96693">MEKYKVEGMTCAACVAHVEKAVKKVEGVNEVTVSLLTNSMEIDGDVNEAEICKAVEDAGYHAYKRESNLNSDSQSSSSQIGYGIQADIRDDFKDTTTPKLKKRLSFSVLFLLPLMYFSMGHMMFGFPLPYFMIDNHIAIGITQMLLAIIVMFINRNFFISGLKSTMHGTPNMDTLVAMGSGISFMYSVIVLYGMTYYVSISEKYKAAKLMDNLYFESAAMILSLITIGKTLESYSKGRTTDAIKGLIELIPQKATVIKDGKEIIIDASDVKKDDIFLVRPAEKIPVDGIIISGESAIDESALTGESIPVDKGSGAEVSVGTINISGVIKCKAIRVGQDTSLSKMIEMVSQSAASKAPIAKIADKVAGIFTPVVLVIALITAFVWFFGLQADVGTALTHAITVLVISCPCALGLATPVAIMVGNGIGAKNQILYKTSTALETVGRATTVILDKTGTITEGKPKVTDIILNGNASKNFSKEDLLQIAFLLEKDSKHPLAQAIVNYCQTKENKGCVKDESHLITEYEEMSGSGIRARINGVMYYATKGEYVKKHIVDSKKYEDFILQNNVDELLLMGKTPLFFSREDEILGVILVSDTVKEDSARAINGLKKMGLKVVMLTGDNAKTAEYIAQTAEVDEVISDVMPIQKADVVKEYKHSGEVVVMVGDGINDALALTEADVGLAIGAGTDIAIEAADVVLVNSSLSDVVSAIQLSKKVISNIHENLFWAFIYNIIGIPLAAGVWIGITGWTLTPMFGAAAMSLSSFCVCMNALRLNLVTKKLFSSQKNNKQTLETNTTQEISEKTQETNITQNNYEKNKEKEGISKMTKTFKVEGMMCHNCENHVKKALEKIDGVESVVASHEKGTVEVTLTKEVDDNTLCEAIKEEGYEPKA</sequence>
<keyword evidence="14 21" id="KW-1133">Transmembrane helix</keyword>
<dbReference type="InterPro" id="IPR044492">
    <property type="entry name" value="P_typ_ATPase_HD_dom"/>
</dbReference>
<dbReference type="AlphaFoldDB" id="A0A1H9S5Z6"/>
<evidence type="ECO:0000256" key="1">
    <source>
        <dbReference type="ARBA" id="ARBA00004651"/>
    </source>
</evidence>
<dbReference type="InterPro" id="IPR023214">
    <property type="entry name" value="HAD_sf"/>
</dbReference>
<keyword evidence="6 21" id="KW-0812">Transmembrane</keyword>
<evidence type="ECO:0000256" key="18">
    <source>
        <dbReference type="ARBA" id="ARBA00029719"/>
    </source>
</evidence>
<keyword evidence="7 21" id="KW-0479">Metal-binding</keyword>
<dbReference type="InterPro" id="IPR006122">
    <property type="entry name" value="HMA_Cu_ion-bd"/>
</dbReference>
<dbReference type="GO" id="GO:0005886">
    <property type="term" value="C:plasma membrane"/>
    <property type="evidence" value="ECO:0007669"/>
    <property type="project" value="UniProtKB-SubCell"/>
</dbReference>
<feature type="transmembrane region" description="Helical" evidence="21">
    <location>
        <begin position="175"/>
        <end position="193"/>
    </location>
</feature>
<proteinExistence type="inferred from homology"/>
<dbReference type="PROSITE" id="PS50846">
    <property type="entry name" value="HMA_2"/>
    <property type="match status" value="2"/>
</dbReference>
<dbReference type="FunFam" id="3.40.50.1000:FF:000144">
    <property type="entry name" value="copper-transporting ATPase 1 isoform X2"/>
    <property type="match status" value="1"/>
</dbReference>
<evidence type="ECO:0000256" key="19">
    <source>
        <dbReference type="ARBA" id="ARBA00033239"/>
    </source>
</evidence>
<dbReference type="SUPFAM" id="SSF55008">
    <property type="entry name" value="HMA, heavy metal-associated domain"/>
    <property type="match status" value="2"/>
</dbReference>
<keyword evidence="12" id="KW-0460">Magnesium</keyword>
<evidence type="ECO:0000256" key="15">
    <source>
        <dbReference type="ARBA" id="ARBA00023008"/>
    </source>
</evidence>
<keyword evidence="16" id="KW-0406">Ion transport</keyword>
<dbReference type="NCBIfam" id="TIGR01494">
    <property type="entry name" value="ATPase_P-type"/>
    <property type="match status" value="2"/>
</dbReference>
<accession>A0A1H9S5Z6</accession>
<name>A0A1H9S5Z6_9FIRM</name>
<protein>
    <recommendedName>
        <fullName evidence="4">Copper-exporting P-type ATPase</fullName>
        <ecNumber evidence="3">7.2.2.8</ecNumber>
    </recommendedName>
    <alternativeName>
        <fullName evidence="18">Copper-exporting P-type ATPase A</fullName>
    </alternativeName>
    <alternativeName>
        <fullName evidence="19">Cu(+)-exporting ATPase</fullName>
    </alternativeName>
</protein>
<dbReference type="InterPro" id="IPR023298">
    <property type="entry name" value="ATPase_P-typ_TM_dom_sf"/>
</dbReference>
<feature type="transmembrane region" description="Helical" evidence="21">
    <location>
        <begin position="723"/>
        <end position="744"/>
    </location>
</feature>
<evidence type="ECO:0000256" key="5">
    <source>
        <dbReference type="ARBA" id="ARBA00022448"/>
    </source>
</evidence>
<keyword evidence="21" id="KW-1003">Cell membrane</keyword>
<evidence type="ECO:0000256" key="8">
    <source>
        <dbReference type="ARBA" id="ARBA00022737"/>
    </source>
</evidence>
<dbReference type="SFLD" id="SFLDS00003">
    <property type="entry name" value="Haloacid_Dehalogenase"/>
    <property type="match status" value="1"/>
</dbReference>
<dbReference type="NCBIfam" id="TIGR01525">
    <property type="entry name" value="ATPase-IB_hvy"/>
    <property type="match status" value="1"/>
</dbReference>
<dbReference type="EC" id="7.2.2.8" evidence="3"/>
<dbReference type="Pfam" id="PF00403">
    <property type="entry name" value="HMA"/>
    <property type="match status" value="2"/>
</dbReference>
<keyword evidence="13" id="KW-1278">Translocase</keyword>
<evidence type="ECO:0000259" key="22">
    <source>
        <dbReference type="PROSITE" id="PS50846"/>
    </source>
</evidence>
<evidence type="ECO:0000256" key="16">
    <source>
        <dbReference type="ARBA" id="ARBA00023065"/>
    </source>
</evidence>
<evidence type="ECO:0000256" key="2">
    <source>
        <dbReference type="ARBA" id="ARBA00006024"/>
    </source>
</evidence>
<dbReference type="Pfam" id="PF00122">
    <property type="entry name" value="E1-E2_ATPase"/>
    <property type="match status" value="1"/>
</dbReference>
<dbReference type="GO" id="GO:0005524">
    <property type="term" value="F:ATP binding"/>
    <property type="evidence" value="ECO:0007669"/>
    <property type="project" value="UniProtKB-UniRule"/>
</dbReference>
<dbReference type="InterPro" id="IPR006121">
    <property type="entry name" value="HMA_dom"/>
</dbReference>
<keyword evidence="17 21" id="KW-0472">Membrane</keyword>
<evidence type="ECO:0000256" key="3">
    <source>
        <dbReference type="ARBA" id="ARBA00012517"/>
    </source>
</evidence>
<dbReference type="Pfam" id="PF00702">
    <property type="entry name" value="Hydrolase"/>
    <property type="match status" value="1"/>
</dbReference>
<evidence type="ECO:0000256" key="17">
    <source>
        <dbReference type="ARBA" id="ARBA00023136"/>
    </source>
</evidence>
<evidence type="ECO:0000256" key="13">
    <source>
        <dbReference type="ARBA" id="ARBA00022967"/>
    </source>
</evidence>
<dbReference type="PRINTS" id="PR00119">
    <property type="entry name" value="CATATPASE"/>
</dbReference>
<comment type="catalytic activity">
    <reaction evidence="20">
        <text>Cu(+)(in) + ATP + H2O = Cu(+)(out) + ADP + phosphate + H(+)</text>
        <dbReference type="Rhea" id="RHEA:25792"/>
        <dbReference type="ChEBI" id="CHEBI:15377"/>
        <dbReference type="ChEBI" id="CHEBI:15378"/>
        <dbReference type="ChEBI" id="CHEBI:30616"/>
        <dbReference type="ChEBI" id="CHEBI:43474"/>
        <dbReference type="ChEBI" id="CHEBI:49552"/>
        <dbReference type="ChEBI" id="CHEBI:456216"/>
        <dbReference type="EC" id="7.2.2.8"/>
    </reaction>
</comment>
<dbReference type="EMBL" id="FOGW01000010">
    <property type="protein sequence ID" value="SER80045.1"/>
    <property type="molecule type" value="Genomic_DNA"/>
</dbReference>
<evidence type="ECO:0000256" key="21">
    <source>
        <dbReference type="RuleBase" id="RU362081"/>
    </source>
</evidence>
<gene>
    <name evidence="23" type="ORF">SAMN02910429_01139</name>
</gene>
<dbReference type="SUPFAM" id="SSF56784">
    <property type="entry name" value="HAD-like"/>
    <property type="match status" value="1"/>
</dbReference>
<keyword evidence="8" id="KW-0677">Repeat</keyword>
<dbReference type="Gene3D" id="3.40.1110.10">
    <property type="entry name" value="Calcium-transporting ATPase, cytoplasmic domain N"/>
    <property type="match status" value="1"/>
</dbReference>
<keyword evidence="15" id="KW-0186">Copper</keyword>
<feature type="transmembrane region" description="Helical" evidence="21">
    <location>
        <begin position="365"/>
        <end position="387"/>
    </location>
</feature>
<dbReference type="RefSeq" id="WP_074730555.1">
    <property type="nucleotide sequence ID" value="NZ_FOGW01000010.1"/>
</dbReference>
<evidence type="ECO:0000256" key="6">
    <source>
        <dbReference type="ARBA" id="ARBA00022692"/>
    </source>
</evidence>
<dbReference type="FunFam" id="2.70.150.10:FF:000002">
    <property type="entry name" value="Copper-transporting ATPase 1, putative"/>
    <property type="match status" value="1"/>
</dbReference>
<evidence type="ECO:0000313" key="23">
    <source>
        <dbReference type="EMBL" id="SER80045.1"/>
    </source>
</evidence>
<feature type="transmembrane region" description="Helical" evidence="21">
    <location>
        <begin position="399"/>
        <end position="421"/>
    </location>
</feature>
<evidence type="ECO:0000313" key="24">
    <source>
        <dbReference type="Proteomes" id="UP000182471"/>
    </source>
</evidence>
<dbReference type="CDD" id="cd00371">
    <property type="entry name" value="HMA"/>
    <property type="match status" value="2"/>
</dbReference>
<dbReference type="Gene3D" id="2.70.150.10">
    <property type="entry name" value="Calcium-transporting ATPase, cytoplasmic transduction domain A"/>
    <property type="match status" value="1"/>
</dbReference>
<evidence type="ECO:0000256" key="4">
    <source>
        <dbReference type="ARBA" id="ARBA00015102"/>
    </source>
</evidence>
<dbReference type="GO" id="GO:0140581">
    <property type="term" value="F:P-type monovalent copper transporter activity"/>
    <property type="evidence" value="ECO:0007669"/>
    <property type="project" value="UniProtKB-EC"/>
</dbReference>
<feature type="domain" description="HMA" evidence="22">
    <location>
        <begin position="824"/>
        <end position="889"/>
    </location>
</feature>
<feature type="transmembrane region" description="Helical" evidence="21">
    <location>
        <begin position="750"/>
        <end position="770"/>
    </location>
</feature>
<feature type="transmembrane region" description="Helical" evidence="21">
    <location>
        <begin position="213"/>
        <end position="231"/>
    </location>
</feature>
<dbReference type="GO" id="GO:0055070">
    <property type="term" value="P:copper ion homeostasis"/>
    <property type="evidence" value="ECO:0007669"/>
    <property type="project" value="TreeGrafter"/>
</dbReference>
<dbReference type="GO" id="GO:0016887">
    <property type="term" value="F:ATP hydrolysis activity"/>
    <property type="evidence" value="ECO:0007669"/>
    <property type="project" value="InterPro"/>
</dbReference>
<evidence type="ECO:0000256" key="14">
    <source>
        <dbReference type="ARBA" id="ARBA00022989"/>
    </source>
</evidence>
<dbReference type="InterPro" id="IPR023299">
    <property type="entry name" value="ATPase_P-typ_cyto_dom_N"/>
</dbReference>
<evidence type="ECO:0000256" key="7">
    <source>
        <dbReference type="ARBA" id="ARBA00022723"/>
    </source>
</evidence>
<comment type="similarity">
    <text evidence="2 21">Belongs to the cation transport ATPase (P-type) (TC 3.A.3) family. Type IB subfamily.</text>
</comment>
<dbReference type="Proteomes" id="UP000182471">
    <property type="component" value="Unassembled WGS sequence"/>
</dbReference>
<dbReference type="PROSITE" id="PS00154">
    <property type="entry name" value="ATPASE_E1_E2"/>
    <property type="match status" value="1"/>
</dbReference>
<keyword evidence="24" id="KW-1185">Reference proteome</keyword>
<feature type="domain" description="HMA" evidence="22">
    <location>
        <begin position="1"/>
        <end position="63"/>
    </location>
</feature>
<feature type="transmembrane region" description="Helical" evidence="21">
    <location>
        <begin position="136"/>
        <end position="154"/>
    </location>
</feature>
<organism evidence="23 24">
    <name type="scientific">Lachnobacterium bovis</name>
    <dbReference type="NCBI Taxonomy" id="140626"/>
    <lineage>
        <taxon>Bacteria</taxon>
        <taxon>Bacillati</taxon>
        <taxon>Bacillota</taxon>
        <taxon>Clostridia</taxon>
        <taxon>Lachnospirales</taxon>
        <taxon>Lachnospiraceae</taxon>
        <taxon>Lachnobacterium</taxon>
    </lineage>
</organism>
<comment type="subcellular location">
    <subcellularLocation>
        <location evidence="1">Cell membrane</location>
        <topology evidence="1">Multi-pass membrane protein</topology>
    </subcellularLocation>
</comment>
<dbReference type="CDD" id="cd02094">
    <property type="entry name" value="P-type_ATPase_Cu-like"/>
    <property type="match status" value="1"/>
</dbReference>
<dbReference type="InterPro" id="IPR001757">
    <property type="entry name" value="P_typ_ATPase"/>
</dbReference>
<dbReference type="Gene3D" id="3.30.70.100">
    <property type="match status" value="2"/>
</dbReference>
<keyword evidence="10" id="KW-0187">Copper transport</keyword>
<evidence type="ECO:0000256" key="20">
    <source>
        <dbReference type="ARBA" id="ARBA00049289"/>
    </source>
</evidence>
<dbReference type="PROSITE" id="PS01047">
    <property type="entry name" value="HMA_1"/>
    <property type="match status" value="2"/>
</dbReference>
<dbReference type="Gene3D" id="3.40.50.1000">
    <property type="entry name" value="HAD superfamily/HAD-like"/>
    <property type="match status" value="1"/>
</dbReference>
<dbReference type="SFLD" id="SFLDF00027">
    <property type="entry name" value="p-type_atpase"/>
    <property type="match status" value="1"/>
</dbReference>
<evidence type="ECO:0000256" key="12">
    <source>
        <dbReference type="ARBA" id="ARBA00022842"/>
    </source>
</evidence>
<dbReference type="InterPro" id="IPR017969">
    <property type="entry name" value="Heavy-metal-associated_CS"/>
</dbReference>
<dbReference type="NCBIfam" id="TIGR00003">
    <property type="entry name" value="copper ion binding protein"/>
    <property type="match status" value="2"/>
</dbReference>
<dbReference type="PANTHER" id="PTHR43520">
    <property type="entry name" value="ATP7, ISOFORM B"/>
    <property type="match status" value="1"/>
</dbReference>
<feature type="transmembrane region" description="Helical" evidence="21">
    <location>
        <begin position="104"/>
        <end position="124"/>
    </location>
</feature>
<dbReference type="GO" id="GO:0005507">
    <property type="term" value="F:copper ion binding"/>
    <property type="evidence" value="ECO:0007669"/>
    <property type="project" value="InterPro"/>
</dbReference>
<dbReference type="InterPro" id="IPR036163">
    <property type="entry name" value="HMA_dom_sf"/>
</dbReference>
<evidence type="ECO:0000256" key="10">
    <source>
        <dbReference type="ARBA" id="ARBA00022796"/>
    </source>
</evidence>
<dbReference type="GO" id="GO:0043682">
    <property type="term" value="F:P-type divalent copper transporter activity"/>
    <property type="evidence" value="ECO:0007669"/>
    <property type="project" value="TreeGrafter"/>
</dbReference>
<keyword evidence="9 21" id="KW-0547">Nucleotide-binding</keyword>
<dbReference type="InterPro" id="IPR008250">
    <property type="entry name" value="ATPase_P-typ_transduc_dom_A_sf"/>
</dbReference>
<reference evidence="24" key="1">
    <citation type="submission" date="2016-10" db="EMBL/GenBank/DDBJ databases">
        <authorList>
            <person name="Varghese N."/>
            <person name="Submissions S."/>
        </authorList>
    </citation>
    <scope>NUCLEOTIDE SEQUENCE [LARGE SCALE GENOMIC DNA]</scope>
    <source>
        <strain evidence="24">S1b</strain>
    </source>
</reference>
<dbReference type="PANTHER" id="PTHR43520:SF8">
    <property type="entry name" value="P-TYPE CU(+) TRANSPORTER"/>
    <property type="match status" value="1"/>
</dbReference>
<dbReference type="PRINTS" id="PR00941">
    <property type="entry name" value="CDATPASE"/>
</dbReference>
<keyword evidence="11 21" id="KW-0067">ATP-binding</keyword>
<dbReference type="InterPro" id="IPR036412">
    <property type="entry name" value="HAD-like_sf"/>
</dbReference>
<evidence type="ECO:0000256" key="9">
    <source>
        <dbReference type="ARBA" id="ARBA00022741"/>
    </source>
</evidence>
<evidence type="ECO:0000256" key="11">
    <source>
        <dbReference type="ARBA" id="ARBA00022840"/>
    </source>
</evidence>
<dbReference type="InterPro" id="IPR059000">
    <property type="entry name" value="ATPase_P-type_domA"/>
</dbReference>
<dbReference type="FunFam" id="3.30.70.100:FF:000001">
    <property type="entry name" value="ATPase copper transporting beta"/>
    <property type="match status" value="1"/>
</dbReference>
<dbReference type="InterPro" id="IPR027256">
    <property type="entry name" value="P-typ_ATPase_IB"/>
</dbReference>
<dbReference type="InterPro" id="IPR018303">
    <property type="entry name" value="ATPase_P-typ_P_site"/>
</dbReference>
<keyword evidence="5" id="KW-0813">Transport</keyword>
<dbReference type="SFLD" id="SFLDG00002">
    <property type="entry name" value="C1.7:_P-type_atpase_like"/>
    <property type="match status" value="1"/>
</dbReference>
<dbReference type="SUPFAM" id="SSF81653">
    <property type="entry name" value="Calcium ATPase, transduction domain A"/>
    <property type="match status" value="1"/>
</dbReference>
<dbReference type="SUPFAM" id="SSF81665">
    <property type="entry name" value="Calcium ATPase, transmembrane domain M"/>
    <property type="match status" value="1"/>
</dbReference>